<comment type="caution">
    <text evidence="3">Lacks conserved residue(s) required for the propagation of feature annotation.</text>
</comment>
<feature type="region of interest" description="Phosphopantothenate--cysteine ligase" evidence="3">
    <location>
        <begin position="254"/>
        <end position="481"/>
    </location>
</feature>
<dbReference type="GO" id="GO:0071513">
    <property type="term" value="C:phosphopantothenoylcysteine decarboxylase complex"/>
    <property type="evidence" value="ECO:0007669"/>
    <property type="project" value="TreeGrafter"/>
</dbReference>
<evidence type="ECO:0000313" key="6">
    <source>
        <dbReference type="EMBL" id="ALI36070.1"/>
    </source>
</evidence>
<feature type="binding site" evidence="3">
    <location>
        <position position="361"/>
    </location>
    <ligand>
        <name>CTP</name>
        <dbReference type="ChEBI" id="CHEBI:37563"/>
    </ligand>
</feature>
<dbReference type="RefSeq" id="WP_196818409.1">
    <property type="nucleotide sequence ID" value="NZ_CP012850.1"/>
</dbReference>
<dbReference type="UniPathway" id="UPA00241"/>
<dbReference type="OrthoDB" id="10536at2157"/>
<dbReference type="PANTHER" id="PTHR14359">
    <property type="entry name" value="HOMO-OLIGOMERIC FLAVIN CONTAINING CYS DECARBOXYLASE FAMILY"/>
    <property type="match status" value="1"/>
</dbReference>
<dbReference type="Gene3D" id="3.40.50.10300">
    <property type="entry name" value="CoaB-like"/>
    <property type="match status" value="1"/>
</dbReference>
<evidence type="ECO:0000256" key="3">
    <source>
        <dbReference type="HAMAP-Rule" id="MF_02225"/>
    </source>
</evidence>
<comment type="similarity">
    <text evidence="3">In the N-terminal section; belongs to the HFCD (homo-oligomeric flavin containing Cys decarboxylase) superfamily.</text>
</comment>
<dbReference type="InterPro" id="IPR035929">
    <property type="entry name" value="CoaB-like_sf"/>
</dbReference>
<feature type="domain" description="DNA/pantothenate metabolism flavoprotein C-terminal" evidence="5">
    <location>
        <begin position="249"/>
        <end position="469"/>
    </location>
</feature>
<keyword evidence="7" id="KW-1185">Reference proteome</keyword>
<keyword evidence="3" id="KW-0511">Multifunctional enzyme</keyword>
<feature type="binding site" evidence="3">
    <location>
        <position position="351"/>
    </location>
    <ligand>
        <name>CTP</name>
        <dbReference type="ChEBI" id="CHEBI:37563"/>
    </ligand>
</feature>
<feature type="binding site" evidence="3">
    <location>
        <position position="395"/>
    </location>
    <ligand>
        <name>CTP</name>
        <dbReference type="ChEBI" id="CHEBI:37563"/>
    </ligand>
</feature>
<keyword evidence="3" id="KW-0479">Metal-binding</keyword>
<evidence type="ECO:0000259" key="5">
    <source>
        <dbReference type="Pfam" id="PF04127"/>
    </source>
</evidence>
<feature type="domain" description="Flavoprotein" evidence="4">
    <location>
        <begin position="39"/>
        <end position="187"/>
    </location>
</feature>
<comment type="pathway">
    <text evidence="3">Cofactor biosynthesis; coenzyme A biosynthesis.</text>
</comment>
<protein>
    <recommendedName>
        <fullName evidence="3">Coenzyme A biosynthesis bifunctional protein CoaBC</fullName>
    </recommendedName>
    <alternativeName>
        <fullName evidence="3">DNA/pantothenate metabolism flavoprotein</fullName>
    </alternativeName>
    <alternativeName>
        <fullName evidence="3">Phosphopantothenoylcysteine synthetase/decarboxylase</fullName>
        <shortName evidence="3">PPCS-PPCDC</shortName>
    </alternativeName>
    <domain>
        <recommendedName>
            <fullName evidence="3">Phosphopantothenoylcysteine decarboxylase</fullName>
            <shortName evidence="3">PPC decarboxylase</shortName>
            <shortName evidence="3">PPC-DC</shortName>
            <ecNumber evidence="3">4.1.1.36</ecNumber>
        </recommendedName>
        <alternativeName>
            <fullName evidence="3">CoaC</fullName>
        </alternativeName>
    </domain>
    <domain>
        <recommendedName>
            <fullName evidence="3">Phosphopantothenate--cysteine ligase</fullName>
            <ecNumber evidence="3">6.3.2.5</ecNumber>
        </recommendedName>
        <alternativeName>
            <fullName evidence="3">CoaB</fullName>
        </alternativeName>
        <alternativeName>
            <fullName evidence="3">Phosphopantothenoylcysteine synthetase</fullName>
            <shortName evidence="3">PPC synthetase</shortName>
            <shortName evidence="3">PPC-S</shortName>
        </alternativeName>
    </domain>
</protein>
<gene>
    <name evidence="3 6" type="primary">coaBC</name>
    <name evidence="6" type="ORF">NMY3_01867</name>
</gene>
<dbReference type="EMBL" id="CP012850">
    <property type="protein sequence ID" value="ALI36070.1"/>
    <property type="molecule type" value="Genomic_DNA"/>
</dbReference>
<sequence length="481" mass="53838">MVEDKSLSRKSVDSNDDDNYGLHPSKDIKCTLGNELFGKRVVICVTASVACYKTIDLIRLMMRHGAEVFVVISKAVEKFMNREYFLWASGNSVISELSGKLEHVRIANFKTSDLIVVYPCTANTIGKFANGIDDTSVTSVLSIALGARIPIIIAPAMHDAMYQNIIIKQNIQYLEKIGIVFVNPILEEDKAKVATVESVYLQSVDLVRNQISNIAKNNVIPDDHLDWFFCKYSIKNSIPLGKEQMRSFMKNKKILISTGSTVEHIDPIRVISNTSSGKMGYFLLKEAIDLGLDVTLVKGLTMIDLEYSKLKDQFDFKIIDVRTSQQMLDSVMGELASKPYDITILAAAVSDFKPEFSSSSKIATDCDSLVLKLVPTSKIVNQVKYVQSKTFLVGFKAEYHVSDRILLERSYRKLLDSDADMVVANDVGTEGAFIGSDSNKIVIVDKYKNYYDFPIQNKESVAENILKLIYVNLSKQRNDDS</sequence>
<dbReference type="GO" id="GO:0010181">
    <property type="term" value="F:FMN binding"/>
    <property type="evidence" value="ECO:0007669"/>
    <property type="project" value="UniProtKB-UniRule"/>
</dbReference>
<dbReference type="InterPro" id="IPR007085">
    <property type="entry name" value="DNA/pantothenate-metab_flavo_C"/>
</dbReference>
<reference evidence="7" key="1">
    <citation type="submission" date="2015-10" db="EMBL/GenBank/DDBJ databases">
        <title>Niche specialization of a soil ammonia-oxidizing archaeon, Candidatus Nitrosocosmicus oleophilus.</title>
        <authorList>
            <person name="Jung M.-Y."/>
            <person name="Rhee S.-K."/>
        </authorList>
    </citation>
    <scope>NUCLEOTIDE SEQUENCE [LARGE SCALE GENOMIC DNA]</scope>
    <source>
        <strain evidence="7">MY3</strain>
    </source>
</reference>
<comment type="catalytic activity">
    <reaction evidence="3">
        <text>N-[(R)-4-phosphopantothenoyl]-L-cysteine + H(+) = (R)-4'-phosphopantetheine + CO2</text>
        <dbReference type="Rhea" id="RHEA:16793"/>
        <dbReference type="ChEBI" id="CHEBI:15378"/>
        <dbReference type="ChEBI" id="CHEBI:16526"/>
        <dbReference type="ChEBI" id="CHEBI:59458"/>
        <dbReference type="ChEBI" id="CHEBI:61723"/>
        <dbReference type="EC" id="4.1.1.36"/>
    </reaction>
</comment>
<evidence type="ECO:0000259" key="4">
    <source>
        <dbReference type="Pfam" id="PF02441"/>
    </source>
</evidence>
<dbReference type="Gene3D" id="3.40.50.1950">
    <property type="entry name" value="Flavin prenyltransferase-like"/>
    <property type="match status" value="1"/>
</dbReference>
<feature type="binding site" evidence="3">
    <location>
        <position position="413"/>
    </location>
    <ligand>
        <name>CTP</name>
        <dbReference type="ChEBI" id="CHEBI:37563"/>
    </ligand>
</feature>
<accession>A0A654LZ64</accession>
<keyword evidence="2 3" id="KW-0456">Lyase</keyword>
<dbReference type="GO" id="GO:0004633">
    <property type="term" value="F:phosphopantothenoylcysteine decarboxylase activity"/>
    <property type="evidence" value="ECO:0007669"/>
    <property type="project" value="UniProtKB-UniRule"/>
</dbReference>
<dbReference type="PANTHER" id="PTHR14359:SF6">
    <property type="entry name" value="PHOSPHOPANTOTHENOYLCYSTEINE DECARBOXYLASE"/>
    <property type="match status" value="1"/>
</dbReference>
<dbReference type="GO" id="GO:0046872">
    <property type="term" value="F:metal ion binding"/>
    <property type="evidence" value="ECO:0007669"/>
    <property type="project" value="UniProtKB-KW"/>
</dbReference>
<comment type="function">
    <text evidence="3">Catalyzes two sequential steps in the biosynthesis of coenzyme A. In the first step cysteine is conjugated to 4'-phosphopantothenate to form 4-phosphopantothenoylcysteine. In the second step the latter compound is decarboxylated to form 4'-phosphopantotheine.</text>
</comment>
<keyword evidence="3" id="KW-0288">FMN</keyword>
<dbReference type="InterPro" id="IPR003382">
    <property type="entry name" value="Flavoprotein"/>
</dbReference>
<dbReference type="InterPro" id="IPR005252">
    <property type="entry name" value="CoaBC"/>
</dbReference>
<dbReference type="Pfam" id="PF02441">
    <property type="entry name" value="Flavoprotein"/>
    <property type="match status" value="1"/>
</dbReference>
<keyword evidence="3" id="KW-0436">Ligase</keyword>
<dbReference type="SUPFAM" id="SSF102645">
    <property type="entry name" value="CoaB-like"/>
    <property type="match status" value="1"/>
</dbReference>
<organism evidence="6 7">
    <name type="scientific">Candidatus Nitrosocosmicus oleophilus</name>
    <dbReference type="NCBI Taxonomy" id="1353260"/>
    <lineage>
        <taxon>Archaea</taxon>
        <taxon>Nitrososphaerota</taxon>
        <taxon>Nitrososphaeria</taxon>
        <taxon>Nitrososphaerales</taxon>
        <taxon>Nitrososphaeraceae</taxon>
        <taxon>Candidatus Nitrosocosmicus</taxon>
    </lineage>
</organism>
<dbReference type="HAMAP" id="MF_02225">
    <property type="entry name" value="CoaBC"/>
    <property type="match status" value="1"/>
</dbReference>
<feature type="region of interest" description="Phosphopantothenoylcysteine decarboxylase" evidence="3">
    <location>
        <begin position="1"/>
        <end position="253"/>
    </location>
</feature>
<evidence type="ECO:0000256" key="1">
    <source>
        <dbReference type="ARBA" id="ARBA00022793"/>
    </source>
</evidence>
<dbReference type="InterPro" id="IPR036551">
    <property type="entry name" value="Flavin_trans-like"/>
</dbReference>
<keyword evidence="3" id="KW-0285">Flavoprotein</keyword>
<proteinExistence type="inferred from homology"/>
<dbReference type="GO" id="GO:0004632">
    <property type="term" value="F:phosphopantothenate--cysteine ligase activity"/>
    <property type="evidence" value="ECO:0007669"/>
    <property type="project" value="UniProtKB-UniRule"/>
</dbReference>
<dbReference type="Pfam" id="PF04127">
    <property type="entry name" value="DFP"/>
    <property type="match status" value="1"/>
</dbReference>
<dbReference type="GeneID" id="60421859"/>
<comment type="cofactor">
    <cofactor evidence="3">
        <name>FMN</name>
        <dbReference type="ChEBI" id="CHEBI:58210"/>
    </cofactor>
    <text evidence="3">Binds 1 FMN per subunit.</text>
</comment>
<comment type="similarity">
    <text evidence="3">In the C-terminal section; belongs to the PPC synthetase family.</text>
</comment>
<dbReference type="EC" id="4.1.1.36" evidence="3"/>
<dbReference type="Proteomes" id="UP000058925">
    <property type="component" value="Chromosome"/>
</dbReference>
<evidence type="ECO:0000256" key="2">
    <source>
        <dbReference type="ARBA" id="ARBA00023239"/>
    </source>
</evidence>
<dbReference type="GO" id="GO:0015941">
    <property type="term" value="P:pantothenate catabolic process"/>
    <property type="evidence" value="ECO:0007669"/>
    <property type="project" value="InterPro"/>
</dbReference>
<dbReference type="AlphaFoldDB" id="A0A654LZ64"/>
<dbReference type="KEGG" id="taa:NMY3_01867"/>
<evidence type="ECO:0000313" key="7">
    <source>
        <dbReference type="Proteomes" id="UP000058925"/>
    </source>
</evidence>
<dbReference type="EC" id="6.3.2.5" evidence="3"/>
<comment type="cofactor">
    <cofactor evidence="3">
        <name>Mg(2+)</name>
        <dbReference type="ChEBI" id="CHEBI:18420"/>
    </cofactor>
</comment>
<dbReference type="SUPFAM" id="SSF52507">
    <property type="entry name" value="Homo-oligomeric flavin-containing Cys decarboxylases, HFCD"/>
    <property type="match status" value="1"/>
</dbReference>
<comment type="catalytic activity">
    <reaction evidence="3">
        <text>(R)-4'-phosphopantothenate + L-cysteine + CTP = N-[(R)-4-phosphopantothenoyl]-L-cysteine + CMP + diphosphate + H(+)</text>
        <dbReference type="Rhea" id="RHEA:19397"/>
        <dbReference type="ChEBI" id="CHEBI:10986"/>
        <dbReference type="ChEBI" id="CHEBI:15378"/>
        <dbReference type="ChEBI" id="CHEBI:33019"/>
        <dbReference type="ChEBI" id="CHEBI:35235"/>
        <dbReference type="ChEBI" id="CHEBI:37563"/>
        <dbReference type="ChEBI" id="CHEBI:59458"/>
        <dbReference type="ChEBI" id="CHEBI:60377"/>
        <dbReference type="EC" id="6.3.2.5"/>
    </reaction>
</comment>
<dbReference type="GO" id="GO:0015937">
    <property type="term" value="P:coenzyme A biosynthetic process"/>
    <property type="evidence" value="ECO:0007669"/>
    <property type="project" value="UniProtKB-UniRule"/>
</dbReference>
<name>A0A654LZ64_9ARCH</name>
<keyword evidence="1 3" id="KW-0210">Decarboxylase</keyword>
<keyword evidence="3" id="KW-0460">Magnesium</keyword>